<keyword evidence="4" id="KW-0997">Cell inner membrane</keyword>
<dbReference type="PANTHER" id="PTHR11795:SF371">
    <property type="entry name" value="HIGH-AFFINITY BRANCHED-CHAIN AMINO ACID TRANSPORT SYSTEM PERMEASE PROTEIN LIVH"/>
    <property type="match status" value="1"/>
</dbReference>
<keyword evidence="8 10" id="KW-0472">Membrane</keyword>
<evidence type="ECO:0000256" key="10">
    <source>
        <dbReference type="SAM" id="Phobius"/>
    </source>
</evidence>
<keyword evidence="3" id="KW-1003">Cell membrane</keyword>
<dbReference type="CDD" id="cd06582">
    <property type="entry name" value="TM_PBP1_LivH_like"/>
    <property type="match status" value="1"/>
</dbReference>
<name>A0ABN2M9M2_9ACTN</name>
<keyword evidence="7 10" id="KW-1133">Transmembrane helix</keyword>
<feature type="transmembrane region" description="Helical" evidence="10">
    <location>
        <begin position="245"/>
        <end position="264"/>
    </location>
</feature>
<sequence length="350" mass="37093">MTSSVAADPRPRLGLQIRTYGYWAAVIVILGLAALWLGWKLVTEPVLVFSSAVAGLSNGALYALIALGYTLVYGIIELINFAHGDLFMLGTLFSGFMLVTVLSQTVTQVSALGWLAFLFALIATAAFCAGINVSIEFLAYRRLRRAPKLAPLITAVGMSFILQFVGLKWNGSMQKSGWPSLLPTGALHIGGVEIKYTFFVVLAVTIPVLLLLSWLVTKTRAGKAMRATAQDQDAARLMGVNVNRIISFTFAIGGALAGVAGVMWQQTIGTTRYDLGFQLGLYAFTAAVLGGIGNLTGAVLGGVLIGLIQGLNDSVGLGQDWSNTVVFAILILVMVFRPTGLLGSTVGEKV</sequence>
<evidence type="ECO:0000256" key="6">
    <source>
        <dbReference type="ARBA" id="ARBA00022970"/>
    </source>
</evidence>
<evidence type="ECO:0000256" key="4">
    <source>
        <dbReference type="ARBA" id="ARBA00022519"/>
    </source>
</evidence>
<dbReference type="EMBL" id="BAAALT010000127">
    <property type="protein sequence ID" value="GAA1814626.1"/>
    <property type="molecule type" value="Genomic_DNA"/>
</dbReference>
<proteinExistence type="inferred from homology"/>
<feature type="transmembrane region" description="Helical" evidence="10">
    <location>
        <begin position="196"/>
        <end position="216"/>
    </location>
</feature>
<feature type="transmembrane region" description="Helical" evidence="10">
    <location>
        <begin position="284"/>
        <end position="308"/>
    </location>
</feature>
<feature type="transmembrane region" description="Helical" evidence="10">
    <location>
        <begin position="112"/>
        <end position="137"/>
    </location>
</feature>
<reference evidence="11 12" key="1">
    <citation type="journal article" date="2019" name="Int. J. Syst. Evol. Microbiol.">
        <title>The Global Catalogue of Microorganisms (GCM) 10K type strain sequencing project: providing services to taxonomists for standard genome sequencing and annotation.</title>
        <authorList>
            <consortium name="The Broad Institute Genomics Platform"/>
            <consortium name="The Broad Institute Genome Sequencing Center for Infectious Disease"/>
            <person name="Wu L."/>
            <person name="Ma J."/>
        </authorList>
    </citation>
    <scope>NUCLEOTIDE SEQUENCE [LARGE SCALE GENOMIC DNA]</scope>
    <source>
        <strain evidence="11 12">JCM 13250</strain>
    </source>
</reference>
<evidence type="ECO:0000256" key="8">
    <source>
        <dbReference type="ARBA" id="ARBA00023136"/>
    </source>
</evidence>
<evidence type="ECO:0000256" key="1">
    <source>
        <dbReference type="ARBA" id="ARBA00004651"/>
    </source>
</evidence>
<dbReference type="Pfam" id="PF02653">
    <property type="entry name" value="BPD_transp_2"/>
    <property type="match status" value="1"/>
</dbReference>
<dbReference type="InterPro" id="IPR001851">
    <property type="entry name" value="ABC_transp_permease"/>
</dbReference>
<feature type="transmembrane region" description="Helical" evidence="10">
    <location>
        <begin position="86"/>
        <end position="106"/>
    </location>
</feature>
<accession>A0ABN2M9M2</accession>
<keyword evidence="5 10" id="KW-0812">Transmembrane</keyword>
<evidence type="ECO:0000256" key="5">
    <source>
        <dbReference type="ARBA" id="ARBA00022692"/>
    </source>
</evidence>
<dbReference type="PANTHER" id="PTHR11795">
    <property type="entry name" value="BRANCHED-CHAIN AMINO ACID TRANSPORT SYSTEM PERMEASE PROTEIN LIVH"/>
    <property type="match status" value="1"/>
</dbReference>
<comment type="subcellular location">
    <subcellularLocation>
        <location evidence="1">Cell membrane</location>
        <topology evidence="1">Multi-pass membrane protein</topology>
    </subcellularLocation>
</comment>
<feature type="transmembrane region" description="Helical" evidence="10">
    <location>
        <begin position="149"/>
        <end position="169"/>
    </location>
</feature>
<evidence type="ECO:0000313" key="11">
    <source>
        <dbReference type="EMBL" id="GAA1814626.1"/>
    </source>
</evidence>
<comment type="similarity">
    <text evidence="9">Belongs to the binding-protein-dependent transport system permease family. LivHM subfamily.</text>
</comment>
<evidence type="ECO:0000313" key="12">
    <source>
        <dbReference type="Proteomes" id="UP001500218"/>
    </source>
</evidence>
<evidence type="ECO:0000256" key="7">
    <source>
        <dbReference type="ARBA" id="ARBA00022989"/>
    </source>
</evidence>
<keyword evidence="6" id="KW-0029">Amino-acid transport</keyword>
<evidence type="ECO:0000256" key="3">
    <source>
        <dbReference type="ARBA" id="ARBA00022475"/>
    </source>
</evidence>
<feature type="transmembrane region" description="Helical" evidence="10">
    <location>
        <begin position="59"/>
        <end position="79"/>
    </location>
</feature>
<evidence type="ECO:0000256" key="2">
    <source>
        <dbReference type="ARBA" id="ARBA00022448"/>
    </source>
</evidence>
<protein>
    <submittedName>
        <fullName evidence="11">Branched-chain amino acid ABC transporter permease</fullName>
    </submittedName>
</protein>
<feature type="transmembrane region" description="Helical" evidence="10">
    <location>
        <begin position="20"/>
        <end position="39"/>
    </location>
</feature>
<keyword evidence="2" id="KW-0813">Transport</keyword>
<feature type="transmembrane region" description="Helical" evidence="10">
    <location>
        <begin position="320"/>
        <end position="336"/>
    </location>
</feature>
<gene>
    <name evidence="11" type="ORF">GCM10009682_39660</name>
</gene>
<keyword evidence="12" id="KW-1185">Reference proteome</keyword>
<dbReference type="InterPro" id="IPR052157">
    <property type="entry name" value="BCAA_transport_permease"/>
</dbReference>
<evidence type="ECO:0000256" key="9">
    <source>
        <dbReference type="ARBA" id="ARBA00037998"/>
    </source>
</evidence>
<dbReference type="Proteomes" id="UP001500218">
    <property type="component" value="Unassembled WGS sequence"/>
</dbReference>
<organism evidence="11 12">
    <name type="scientific">Luedemannella flava</name>
    <dbReference type="NCBI Taxonomy" id="349316"/>
    <lineage>
        <taxon>Bacteria</taxon>
        <taxon>Bacillati</taxon>
        <taxon>Actinomycetota</taxon>
        <taxon>Actinomycetes</taxon>
        <taxon>Micromonosporales</taxon>
        <taxon>Micromonosporaceae</taxon>
        <taxon>Luedemannella</taxon>
    </lineage>
</organism>
<comment type="caution">
    <text evidence="11">The sequence shown here is derived from an EMBL/GenBank/DDBJ whole genome shotgun (WGS) entry which is preliminary data.</text>
</comment>